<name>A0A1B1UD28_9BRAD</name>
<evidence type="ECO:0000313" key="3">
    <source>
        <dbReference type="EMBL" id="ANW00664.1"/>
    </source>
</evidence>
<organism evidence="3 4">
    <name type="scientific">Bradyrhizobium icense</name>
    <dbReference type="NCBI Taxonomy" id="1274631"/>
    <lineage>
        <taxon>Bacteria</taxon>
        <taxon>Pseudomonadati</taxon>
        <taxon>Pseudomonadota</taxon>
        <taxon>Alphaproteobacteria</taxon>
        <taxon>Hyphomicrobiales</taxon>
        <taxon>Nitrobacteraceae</taxon>
        <taxon>Bradyrhizobium</taxon>
    </lineage>
</organism>
<evidence type="ECO:0000256" key="1">
    <source>
        <dbReference type="SAM" id="Coils"/>
    </source>
</evidence>
<protein>
    <submittedName>
        <fullName evidence="3">Uncharacterized protein</fullName>
    </submittedName>
</protein>
<evidence type="ECO:0000313" key="4">
    <source>
        <dbReference type="Proteomes" id="UP000092839"/>
    </source>
</evidence>
<dbReference type="STRING" id="1274631.LMTR13_11295"/>
<accession>A0A1B1UD28</accession>
<keyword evidence="1" id="KW-0175">Coiled coil</keyword>
<feature type="compositionally biased region" description="Basic and acidic residues" evidence="2">
    <location>
        <begin position="226"/>
        <end position="236"/>
    </location>
</feature>
<keyword evidence="4" id="KW-1185">Reference proteome</keyword>
<sequence>MNAVEKVSVIPTDQYDFWRRRMAGEVVPIHDGEPQAGFYRLKTRDGEWQPVAYWFGKEGDLRCRIGGKDVNEQIANERWLWASKAPITHEVYKAVIAGEPWPDQHEAVIRDRANSTGAADENSFDGLKDRIEDLARDAQKLIEAGPAEDQSAADRASDLANRLSELQKTADAARAAEKKPHDEAAAAVQAKWKPLLGTADIYRRIKEAVITPFLVGEEKKRRLAEAEARRKAEEAAKAGQPIPEPAQQRAAPKAGSGGRRSVALRTIKVVTITDRKAVLDFFAENPQITEVLQKLAEKVAAAGGTVPGVSITEEQRAA</sequence>
<gene>
    <name evidence="3" type="ORF">LMTR13_11295</name>
</gene>
<feature type="region of interest" description="Disordered" evidence="2">
    <location>
        <begin position="226"/>
        <end position="259"/>
    </location>
</feature>
<dbReference type="Proteomes" id="UP000092839">
    <property type="component" value="Chromosome"/>
</dbReference>
<evidence type="ECO:0000256" key="2">
    <source>
        <dbReference type="SAM" id="MobiDB-lite"/>
    </source>
</evidence>
<proteinExistence type="predicted"/>
<dbReference type="KEGG" id="bic:LMTR13_11295"/>
<dbReference type="OrthoDB" id="8114479at2"/>
<dbReference type="RefSeq" id="WP_065727940.1">
    <property type="nucleotide sequence ID" value="NZ_CP016428.1"/>
</dbReference>
<reference evidence="3 4" key="1">
    <citation type="submission" date="2016-07" db="EMBL/GenBank/DDBJ databases">
        <title>Complete genome sequence of Bradyrhizobium icense LMTR 13T, a potential inoculant strain isolated from lima bean (Phaseolus lunatus) in Peru.</title>
        <authorList>
            <person name="Ormeno-Orrillo E."/>
            <person name="Duran D."/>
            <person name="Rogel M.A."/>
            <person name="Rey L."/>
            <person name="Imperial J."/>
            <person name="Ruiz-Argueso T."/>
            <person name="Martinez-Romero E."/>
        </authorList>
    </citation>
    <scope>NUCLEOTIDE SEQUENCE [LARGE SCALE GENOMIC DNA]</scope>
    <source>
        <strain evidence="3 4">LMTR 13</strain>
    </source>
</reference>
<dbReference type="EMBL" id="CP016428">
    <property type="protein sequence ID" value="ANW00664.1"/>
    <property type="molecule type" value="Genomic_DNA"/>
</dbReference>
<dbReference type="AlphaFoldDB" id="A0A1B1UD28"/>
<feature type="coiled-coil region" evidence="1">
    <location>
        <begin position="124"/>
        <end position="176"/>
    </location>
</feature>